<dbReference type="RefSeq" id="WP_146780691.1">
    <property type="nucleotide sequence ID" value="NZ_CP042434.1"/>
</dbReference>
<feature type="signal peptide" evidence="1">
    <location>
        <begin position="1"/>
        <end position="36"/>
    </location>
</feature>
<accession>A0A5B8VIP7</accession>
<dbReference type="PANTHER" id="PTHR43546:SF3">
    <property type="entry name" value="UPF0173 METAL-DEPENDENT HYDROLASE MJ1163"/>
    <property type="match status" value="1"/>
</dbReference>
<dbReference type="AlphaFoldDB" id="A0A5B8VIP7"/>
<sequence length="269" mass="29928">MHFNCKQNRQALLKARLGNLCMVCMLFLAIGLSASAQSAAKNWVEPVSGIQVHPIFHASLEIRAAGKILLVDPSFDPKLLSEVQAPDLILLTDIHGDHMNPDILGQIMKKFGDKPIIAPKAVAEKLPAALRKNVQILNNGQSMHWEGYQIAAVPMYNLADAPQMFHPKGRGNGYVLTVNGKRIYLSGDTQATPELRHLKNIDLAFVCMNLPYTMDVYEAASGVLDFQPKVVIPYHYRGDKGLADLKKFKQLVDNGQRDIKVELLNFYPE</sequence>
<dbReference type="OrthoDB" id="9789133at2"/>
<feature type="chain" id="PRO_5023132118" evidence="1">
    <location>
        <begin position="37"/>
        <end position="269"/>
    </location>
</feature>
<dbReference type="SUPFAM" id="SSF56281">
    <property type="entry name" value="Metallo-hydrolase/oxidoreductase"/>
    <property type="match status" value="1"/>
</dbReference>
<proteinExistence type="predicted"/>
<dbReference type="KEGG" id="agi:FSB73_06475"/>
<dbReference type="Pfam" id="PF13483">
    <property type="entry name" value="Lactamase_B_3"/>
    <property type="match status" value="1"/>
</dbReference>
<dbReference type="PANTHER" id="PTHR43546">
    <property type="entry name" value="UPF0173 METAL-DEPENDENT HYDROLASE MJ1163-RELATED"/>
    <property type="match status" value="1"/>
</dbReference>
<evidence type="ECO:0000313" key="3">
    <source>
        <dbReference type="Proteomes" id="UP000321291"/>
    </source>
</evidence>
<keyword evidence="1" id="KW-0732">Signal</keyword>
<protein>
    <submittedName>
        <fullName evidence="2">MBL fold metallo-hydrolase</fullName>
    </submittedName>
</protein>
<dbReference type="EMBL" id="CP042434">
    <property type="protein sequence ID" value="QEC71370.1"/>
    <property type="molecule type" value="Genomic_DNA"/>
</dbReference>
<gene>
    <name evidence="2" type="ORF">FSB73_06475</name>
</gene>
<dbReference type="InterPro" id="IPR050114">
    <property type="entry name" value="UPF0173_UPF0282_UlaG_hydrolase"/>
</dbReference>
<dbReference type="Proteomes" id="UP000321291">
    <property type="component" value="Chromosome"/>
</dbReference>
<keyword evidence="2" id="KW-0378">Hydrolase</keyword>
<dbReference type="Gene3D" id="3.60.15.10">
    <property type="entry name" value="Ribonuclease Z/Hydroxyacylglutathione hydrolase-like"/>
    <property type="match status" value="1"/>
</dbReference>
<organism evidence="2 3">
    <name type="scientific">Arachidicoccus ginsenosidivorans</name>
    <dbReference type="NCBI Taxonomy" id="496057"/>
    <lineage>
        <taxon>Bacteria</taxon>
        <taxon>Pseudomonadati</taxon>
        <taxon>Bacteroidota</taxon>
        <taxon>Chitinophagia</taxon>
        <taxon>Chitinophagales</taxon>
        <taxon>Chitinophagaceae</taxon>
        <taxon>Arachidicoccus</taxon>
    </lineage>
</organism>
<dbReference type="InterPro" id="IPR036866">
    <property type="entry name" value="RibonucZ/Hydroxyglut_hydro"/>
</dbReference>
<dbReference type="GO" id="GO:0016787">
    <property type="term" value="F:hydrolase activity"/>
    <property type="evidence" value="ECO:0007669"/>
    <property type="project" value="UniProtKB-KW"/>
</dbReference>
<reference evidence="2 3" key="1">
    <citation type="journal article" date="2017" name="Int. J. Syst. Evol. Microbiol.">
        <title>Arachidicoccus ginsenosidivorans sp. nov., with ginsenoside-converting activity isolated from ginseng cultivating soil.</title>
        <authorList>
            <person name="Siddiqi M.Z."/>
            <person name="Aslam Z."/>
            <person name="Im W.T."/>
        </authorList>
    </citation>
    <scope>NUCLEOTIDE SEQUENCE [LARGE SCALE GENOMIC DNA]</scope>
    <source>
        <strain evidence="2 3">Gsoil 809</strain>
    </source>
</reference>
<evidence type="ECO:0000256" key="1">
    <source>
        <dbReference type="SAM" id="SignalP"/>
    </source>
</evidence>
<name>A0A5B8VIP7_9BACT</name>
<evidence type="ECO:0000313" key="2">
    <source>
        <dbReference type="EMBL" id="QEC71370.1"/>
    </source>
</evidence>
<keyword evidence="3" id="KW-1185">Reference proteome</keyword>